<dbReference type="Pfam" id="PF06271">
    <property type="entry name" value="RDD"/>
    <property type="match status" value="1"/>
</dbReference>
<organism evidence="9 10">
    <name type="scientific">Kibdelosporangium aridum</name>
    <dbReference type="NCBI Taxonomy" id="2030"/>
    <lineage>
        <taxon>Bacteria</taxon>
        <taxon>Bacillati</taxon>
        <taxon>Actinomycetota</taxon>
        <taxon>Actinomycetes</taxon>
        <taxon>Pseudonocardiales</taxon>
        <taxon>Pseudonocardiaceae</taxon>
        <taxon>Kibdelosporangium</taxon>
    </lineage>
</organism>
<feature type="transmembrane region" description="Helical" evidence="7">
    <location>
        <begin position="60"/>
        <end position="79"/>
    </location>
</feature>
<feature type="compositionally biased region" description="Low complexity" evidence="6">
    <location>
        <begin position="39"/>
        <end position="49"/>
    </location>
</feature>
<dbReference type="PANTHER" id="PTHR36115">
    <property type="entry name" value="PROLINE-RICH ANTIGEN HOMOLOG-RELATED"/>
    <property type="match status" value="1"/>
</dbReference>
<proteinExistence type="predicted"/>
<gene>
    <name evidence="9" type="ORF">SAMN05661093_10832</name>
</gene>
<accession>A0A1W2FZA5</accession>
<feature type="domain" description="RDD" evidence="8">
    <location>
        <begin position="88"/>
        <end position="157"/>
    </location>
</feature>
<dbReference type="AlphaFoldDB" id="A0A1W2FZA5"/>
<evidence type="ECO:0000256" key="7">
    <source>
        <dbReference type="SAM" id="Phobius"/>
    </source>
</evidence>
<evidence type="ECO:0000256" key="3">
    <source>
        <dbReference type="ARBA" id="ARBA00022692"/>
    </source>
</evidence>
<evidence type="ECO:0000313" key="9">
    <source>
        <dbReference type="EMBL" id="SMD27231.1"/>
    </source>
</evidence>
<evidence type="ECO:0000256" key="1">
    <source>
        <dbReference type="ARBA" id="ARBA00004651"/>
    </source>
</evidence>
<reference evidence="9 10" key="1">
    <citation type="submission" date="2017-04" db="EMBL/GenBank/DDBJ databases">
        <authorList>
            <person name="Afonso C.L."/>
            <person name="Miller P.J."/>
            <person name="Scott M.A."/>
            <person name="Spackman E."/>
            <person name="Goraichik I."/>
            <person name="Dimitrov K.M."/>
            <person name="Suarez D.L."/>
            <person name="Swayne D.E."/>
        </authorList>
    </citation>
    <scope>NUCLEOTIDE SEQUENCE [LARGE SCALE GENOMIC DNA]</scope>
    <source>
        <strain evidence="9 10">DSM 43828</strain>
    </source>
</reference>
<evidence type="ECO:0000256" key="5">
    <source>
        <dbReference type="ARBA" id="ARBA00023136"/>
    </source>
</evidence>
<protein>
    <submittedName>
        <fullName evidence="9">Uncharacterized membrane protein YckC, RDD family</fullName>
    </submittedName>
</protein>
<evidence type="ECO:0000313" key="10">
    <source>
        <dbReference type="Proteomes" id="UP000192674"/>
    </source>
</evidence>
<evidence type="ECO:0000256" key="4">
    <source>
        <dbReference type="ARBA" id="ARBA00022989"/>
    </source>
</evidence>
<feature type="region of interest" description="Disordered" evidence="6">
    <location>
        <begin position="26"/>
        <end position="49"/>
    </location>
</feature>
<keyword evidence="5 7" id="KW-0472">Membrane</keyword>
<keyword evidence="10" id="KW-1185">Reference proteome</keyword>
<feature type="transmembrane region" description="Helical" evidence="7">
    <location>
        <begin position="86"/>
        <end position="105"/>
    </location>
</feature>
<dbReference type="EMBL" id="FWXV01000021">
    <property type="protein sequence ID" value="SMD27231.1"/>
    <property type="molecule type" value="Genomic_DNA"/>
</dbReference>
<keyword evidence="3 7" id="KW-0812">Transmembrane</keyword>
<dbReference type="Proteomes" id="UP000192674">
    <property type="component" value="Unassembled WGS sequence"/>
</dbReference>
<evidence type="ECO:0000256" key="6">
    <source>
        <dbReference type="SAM" id="MobiDB-lite"/>
    </source>
</evidence>
<dbReference type="GO" id="GO:0005886">
    <property type="term" value="C:plasma membrane"/>
    <property type="evidence" value="ECO:0007669"/>
    <property type="project" value="UniProtKB-SubCell"/>
</dbReference>
<dbReference type="InterPro" id="IPR051791">
    <property type="entry name" value="Pra-immunoreactive"/>
</dbReference>
<evidence type="ECO:0000259" key="8">
    <source>
        <dbReference type="Pfam" id="PF06271"/>
    </source>
</evidence>
<dbReference type="PIRSF" id="PIRSF021697">
    <property type="entry name" value="UCP021697"/>
    <property type="match status" value="1"/>
</dbReference>
<sequence length="165" mass="17621">MTWFYSGGVTRWTGSWLSGPRAALEPGADAGDRPAQSYPGERLGLPEEGPGSVAGTGVRALALLIDAVLSGLVAGLFTAPELPRNWSLLAWFLITVIAVSFFGFTPGMKMLGIRVARLGENPMVGPLRAIPRTILVALIIPAAIWDADRRGLHDKLFGTVVVRTR</sequence>
<keyword evidence="2" id="KW-1003">Cell membrane</keyword>
<dbReference type="InterPro" id="IPR016795">
    <property type="entry name" value="UCP021697"/>
</dbReference>
<dbReference type="PANTHER" id="PTHR36115:SF6">
    <property type="entry name" value="PROLINE-RICH ANTIGEN HOMOLOG"/>
    <property type="match status" value="1"/>
</dbReference>
<feature type="transmembrane region" description="Helical" evidence="7">
    <location>
        <begin position="125"/>
        <end position="145"/>
    </location>
</feature>
<evidence type="ECO:0000256" key="2">
    <source>
        <dbReference type="ARBA" id="ARBA00022475"/>
    </source>
</evidence>
<keyword evidence="4 7" id="KW-1133">Transmembrane helix</keyword>
<dbReference type="InterPro" id="IPR010432">
    <property type="entry name" value="RDD"/>
</dbReference>
<comment type="subcellular location">
    <subcellularLocation>
        <location evidence="1">Cell membrane</location>
        <topology evidence="1">Multi-pass membrane protein</topology>
    </subcellularLocation>
</comment>
<name>A0A1W2FZA5_KIBAR</name>